<evidence type="ECO:0000313" key="1">
    <source>
        <dbReference type="EMBL" id="GGN90648.1"/>
    </source>
</evidence>
<evidence type="ECO:0000313" key="2">
    <source>
        <dbReference type="Proteomes" id="UP000600365"/>
    </source>
</evidence>
<dbReference type="EMBL" id="BMMM01000024">
    <property type="protein sequence ID" value="GGN90648.1"/>
    <property type="molecule type" value="Genomic_DNA"/>
</dbReference>
<name>A0A917YDM8_9ACTN</name>
<dbReference type="Proteomes" id="UP000600365">
    <property type="component" value="Unassembled WGS sequence"/>
</dbReference>
<proteinExistence type="predicted"/>
<organism evidence="1 2">
    <name type="scientific">Streptomyces albiflavescens</name>
    <dbReference type="NCBI Taxonomy" id="1623582"/>
    <lineage>
        <taxon>Bacteria</taxon>
        <taxon>Bacillati</taxon>
        <taxon>Actinomycetota</taxon>
        <taxon>Actinomycetes</taxon>
        <taxon>Kitasatosporales</taxon>
        <taxon>Streptomycetaceae</taxon>
        <taxon>Streptomyces</taxon>
    </lineage>
</organism>
<gene>
    <name evidence="1" type="ORF">GCM10011579_086760</name>
</gene>
<reference evidence="1 2" key="1">
    <citation type="journal article" date="2014" name="Int. J. Syst. Evol. Microbiol.">
        <title>Complete genome sequence of Corynebacterium casei LMG S-19264T (=DSM 44701T), isolated from a smear-ripened cheese.</title>
        <authorList>
            <consortium name="US DOE Joint Genome Institute (JGI-PGF)"/>
            <person name="Walter F."/>
            <person name="Albersmeier A."/>
            <person name="Kalinowski J."/>
            <person name="Ruckert C."/>
        </authorList>
    </citation>
    <scope>NUCLEOTIDE SEQUENCE [LARGE SCALE GENOMIC DNA]</scope>
    <source>
        <strain evidence="1 2">CGMCC 4.7111</strain>
    </source>
</reference>
<keyword evidence="2" id="KW-1185">Reference proteome</keyword>
<accession>A0A917YDM8</accession>
<dbReference type="AlphaFoldDB" id="A0A917YDM8"/>
<protein>
    <submittedName>
        <fullName evidence="1">Uncharacterized protein</fullName>
    </submittedName>
</protein>
<comment type="caution">
    <text evidence="1">The sequence shown here is derived from an EMBL/GenBank/DDBJ whole genome shotgun (WGS) entry which is preliminary data.</text>
</comment>
<sequence>MVRCAVALYVAVDGACPAMTRDSLPWRANVHPFSALMACRARATNWAAVLGFGADGGRDVLFGSGWACAVREDP</sequence>